<dbReference type="GO" id="GO:0032259">
    <property type="term" value="P:methylation"/>
    <property type="evidence" value="ECO:0007669"/>
    <property type="project" value="UniProtKB-KW"/>
</dbReference>
<comment type="caution">
    <text evidence="2">The sequence shown here is derived from an EMBL/GenBank/DDBJ whole genome shotgun (WGS) entry which is preliminary data.</text>
</comment>
<gene>
    <name evidence="2" type="ORF">GKC30_13245</name>
</gene>
<organism evidence="2 3">
    <name type="scientific">Pseudodesulfovibrio alkaliphilus</name>
    <dbReference type="NCBI Taxonomy" id="2661613"/>
    <lineage>
        <taxon>Bacteria</taxon>
        <taxon>Pseudomonadati</taxon>
        <taxon>Thermodesulfobacteriota</taxon>
        <taxon>Desulfovibrionia</taxon>
        <taxon>Desulfovibrionales</taxon>
        <taxon>Desulfovibrionaceae</taxon>
    </lineage>
</organism>
<evidence type="ECO:0000313" key="2">
    <source>
        <dbReference type="EMBL" id="MUM78599.1"/>
    </source>
</evidence>
<name>A0A7K1KR79_9BACT</name>
<proteinExistence type="predicted"/>
<dbReference type="InterPro" id="IPR013217">
    <property type="entry name" value="Methyltransf_12"/>
</dbReference>
<accession>A0A7K1KR79</accession>
<dbReference type="PANTHER" id="PTHR43861:SF1">
    <property type="entry name" value="TRANS-ACONITATE 2-METHYLTRANSFERASE"/>
    <property type="match status" value="1"/>
</dbReference>
<keyword evidence="2" id="KW-0808">Transferase</keyword>
<dbReference type="Pfam" id="PF08242">
    <property type="entry name" value="Methyltransf_12"/>
    <property type="match status" value="1"/>
</dbReference>
<dbReference type="GO" id="GO:0008168">
    <property type="term" value="F:methyltransferase activity"/>
    <property type="evidence" value="ECO:0007669"/>
    <property type="project" value="UniProtKB-KW"/>
</dbReference>
<keyword evidence="3" id="KW-1185">Reference proteome</keyword>
<feature type="domain" description="Methyltransferase type 12" evidence="1">
    <location>
        <begin position="45"/>
        <end position="137"/>
    </location>
</feature>
<dbReference type="Gene3D" id="3.40.50.150">
    <property type="entry name" value="Vaccinia Virus protein VP39"/>
    <property type="match status" value="1"/>
</dbReference>
<dbReference type="AlphaFoldDB" id="A0A7K1KR79"/>
<evidence type="ECO:0000313" key="3">
    <source>
        <dbReference type="Proteomes" id="UP000461162"/>
    </source>
</evidence>
<dbReference type="EMBL" id="WODC01000010">
    <property type="protein sequence ID" value="MUM78599.1"/>
    <property type="molecule type" value="Genomic_DNA"/>
</dbReference>
<dbReference type="CDD" id="cd02440">
    <property type="entry name" value="AdoMet_MTases"/>
    <property type="match status" value="1"/>
</dbReference>
<sequence>MPMSQKQTPPMNPRDKTYSSSIEEATNYMEWLADMARPHLGERVLEVGFGHGALNRKLGPFKEYLGVDLDDDAVEQARQTHPGEEYLAADIAGQRFTEALGERRFDTILCYNVLEHVPDDAAALGNMMRALRPQGRLVLFVPAMPTLYGDLDRLAGHHRRYTLSVLATLLSDLGSVVRLEYVNPLGGIGWWANSFRKHRSLDSASVNWQICVFDKYGVPLSRALTPLFAKFFGQSILCVVKK</sequence>
<dbReference type="Proteomes" id="UP000461162">
    <property type="component" value="Unassembled WGS sequence"/>
</dbReference>
<dbReference type="InterPro" id="IPR029063">
    <property type="entry name" value="SAM-dependent_MTases_sf"/>
</dbReference>
<evidence type="ECO:0000259" key="1">
    <source>
        <dbReference type="Pfam" id="PF08242"/>
    </source>
</evidence>
<protein>
    <submittedName>
        <fullName evidence="2">Methyltransferase domain-containing protein</fullName>
    </submittedName>
</protein>
<dbReference type="PANTHER" id="PTHR43861">
    <property type="entry name" value="TRANS-ACONITATE 2-METHYLTRANSFERASE-RELATED"/>
    <property type="match status" value="1"/>
</dbReference>
<reference evidence="2 3" key="1">
    <citation type="submission" date="2019-11" db="EMBL/GenBank/DDBJ databases">
        <title>Pseudodesulfovibrio alkaliphilus, sp. nov., an alkaliphilic sulfate-reducing bacteria from mud volcano of Taman peninsula, Russia.</title>
        <authorList>
            <person name="Frolova A."/>
            <person name="Merkel A.Y."/>
            <person name="Slobodkin A.I."/>
        </authorList>
    </citation>
    <scope>NUCLEOTIDE SEQUENCE [LARGE SCALE GENOMIC DNA]</scope>
    <source>
        <strain evidence="2 3">F-1</strain>
    </source>
</reference>
<dbReference type="SUPFAM" id="SSF53335">
    <property type="entry name" value="S-adenosyl-L-methionine-dependent methyltransferases"/>
    <property type="match status" value="1"/>
</dbReference>
<keyword evidence="2" id="KW-0489">Methyltransferase</keyword>